<organism evidence="1 2">
    <name type="scientific">Dreissena polymorpha</name>
    <name type="common">Zebra mussel</name>
    <name type="synonym">Mytilus polymorpha</name>
    <dbReference type="NCBI Taxonomy" id="45954"/>
    <lineage>
        <taxon>Eukaryota</taxon>
        <taxon>Metazoa</taxon>
        <taxon>Spiralia</taxon>
        <taxon>Lophotrochozoa</taxon>
        <taxon>Mollusca</taxon>
        <taxon>Bivalvia</taxon>
        <taxon>Autobranchia</taxon>
        <taxon>Heteroconchia</taxon>
        <taxon>Euheterodonta</taxon>
        <taxon>Imparidentia</taxon>
        <taxon>Neoheterodontei</taxon>
        <taxon>Myida</taxon>
        <taxon>Dreissenoidea</taxon>
        <taxon>Dreissenidae</taxon>
        <taxon>Dreissena</taxon>
    </lineage>
</organism>
<evidence type="ECO:0000313" key="2">
    <source>
        <dbReference type="Proteomes" id="UP000828390"/>
    </source>
</evidence>
<evidence type="ECO:0000313" key="1">
    <source>
        <dbReference type="EMBL" id="KAH3773099.1"/>
    </source>
</evidence>
<dbReference type="Proteomes" id="UP000828390">
    <property type="component" value="Unassembled WGS sequence"/>
</dbReference>
<name>A0A9D4E6E6_DREPO</name>
<reference evidence="1" key="2">
    <citation type="submission" date="2020-11" db="EMBL/GenBank/DDBJ databases">
        <authorList>
            <person name="McCartney M.A."/>
            <person name="Auch B."/>
            <person name="Kono T."/>
            <person name="Mallez S."/>
            <person name="Becker A."/>
            <person name="Gohl D.M."/>
            <person name="Silverstein K.A.T."/>
            <person name="Koren S."/>
            <person name="Bechman K.B."/>
            <person name="Herman A."/>
            <person name="Abrahante J.E."/>
            <person name="Garbe J."/>
        </authorList>
    </citation>
    <scope>NUCLEOTIDE SEQUENCE</scope>
    <source>
        <strain evidence="1">Duluth1</strain>
        <tissue evidence="1">Whole animal</tissue>
    </source>
</reference>
<protein>
    <submittedName>
        <fullName evidence="1">Uncharacterized protein</fullName>
    </submittedName>
</protein>
<dbReference type="AlphaFoldDB" id="A0A9D4E6E6"/>
<comment type="caution">
    <text evidence="1">The sequence shown here is derived from an EMBL/GenBank/DDBJ whole genome shotgun (WGS) entry which is preliminary data.</text>
</comment>
<gene>
    <name evidence="1" type="ORF">DPMN_174451</name>
</gene>
<proteinExistence type="predicted"/>
<reference evidence="1" key="1">
    <citation type="journal article" date="2019" name="bioRxiv">
        <title>The Genome of the Zebra Mussel, Dreissena polymorpha: A Resource for Invasive Species Research.</title>
        <authorList>
            <person name="McCartney M.A."/>
            <person name="Auch B."/>
            <person name="Kono T."/>
            <person name="Mallez S."/>
            <person name="Zhang Y."/>
            <person name="Obille A."/>
            <person name="Becker A."/>
            <person name="Abrahante J.E."/>
            <person name="Garbe J."/>
            <person name="Badalamenti J.P."/>
            <person name="Herman A."/>
            <person name="Mangelson H."/>
            <person name="Liachko I."/>
            <person name="Sullivan S."/>
            <person name="Sone E.D."/>
            <person name="Koren S."/>
            <person name="Silverstein K.A.T."/>
            <person name="Beckman K.B."/>
            <person name="Gohl D.M."/>
        </authorList>
    </citation>
    <scope>NUCLEOTIDE SEQUENCE</scope>
    <source>
        <strain evidence="1">Duluth1</strain>
        <tissue evidence="1">Whole animal</tissue>
    </source>
</reference>
<dbReference type="EMBL" id="JAIWYP010000009">
    <property type="protein sequence ID" value="KAH3773099.1"/>
    <property type="molecule type" value="Genomic_DNA"/>
</dbReference>
<sequence>MDIADGMRLLKTNATGDVMCTLDWGWERRGSASLPTTGANEKGLTSATGFCLSLFMR</sequence>
<accession>A0A9D4E6E6</accession>
<keyword evidence="2" id="KW-1185">Reference proteome</keyword>